<protein>
    <submittedName>
        <fullName evidence="1">Uncharacterized protein</fullName>
    </submittedName>
</protein>
<reference evidence="1 2" key="1">
    <citation type="journal article" date="2019" name="Nat. Ecol. Evol.">
        <title>Megaphylogeny resolves global patterns of mushroom evolution.</title>
        <authorList>
            <person name="Varga T."/>
            <person name="Krizsan K."/>
            <person name="Foldi C."/>
            <person name="Dima B."/>
            <person name="Sanchez-Garcia M."/>
            <person name="Sanchez-Ramirez S."/>
            <person name="Szollosi G.J."/>
            <person name="Szarkandi J.G."/>
            <person name="Papp V."/>
            <person name="Albert L."/>
            <person name="Andreopoulos W."/>
            <person name="Angelini C."/>
            <person name="Antonin V."/>
            <person name="Barry K.W."/>
            <person name="Bougher N.L."/>
            <person name="Buchanan P."/>
            <person name="Buyck B."/>
            <person name="Bense V."/>
            <person name="Catcheside P."/>
            <person name="Chovatia M."/>
            <person name="Cooper J."/>
            <person name="Damon W."/>
            <person name="Desjardin D."/>
            <person name="Finy P."/>
            <person name="Geml J."/>
            <person name="Haridas S."/>
            <person name="Hughes K."/>
            <person name="Justo A."/>
            <person name="Karasinski D."/>
            <person name="Kautmanova I."/>
            <person name="Kiss B."/>
            <person name="Kocsube S."/>
            <person name="Kotiranta H."/>
            <person name="LaButti K.M."/>
            <person name="Lechner B.E."/>
            <person name="Liimatainen K."/>
            <person name="Lipzen A."/>
            <person name="Lukacs Z."/>
            <person name="Mihaltcheva S."/>
            <person name="Morgado L.N."/>
            <person name="Niskanen T."/>
            <person name="Noordeloos M.E."/>
            <person name="Ohm R.A."/>
            <person name="Ortiz-Santana B."/>
            <person name="Ovrebo C."/>
            <person name="Racz N."/>
            <person name="Riley R."/>
            <person name="Savchenko A."/>
            <person name="Shiryaev A."/>
            <person name="Soop K."/>
            <person name="Spirin V."/>
            <person name="Szebenyi C."/>
            <person name="Tomsovsky M."/>
            <person name="Tulloss R.E."/>
            <person name="Uehling J."/>
            <person name="Grigoriev I.V."/>
            <person name="Vagvolgyi C."/>
            <person name="Papp T."/>
            <person name="Martin F.M."/>
            <person name="Miettinen O."/>
            <person name="Hibbett D.S."/>
            <person name="Nagy L.G."/>
        </authorList>
    </citation>
    <scope>NUCLEOTIDE SEQUENCE [LARGE SCALE GENOMIC DNA]</scope>
    <source>
        <strain evidence="1 2">CBS 962.96</strain>
    </source>
</reference>
<keyword evidence="2" id="KW-1185">Reference proteome</keyword>
<accession>A0A4S8MNW3</accession>
<evidence type="ECO:0000313" key="1">
    <source>
        <dbReference type="EMBL" id="THV04441.1"/>
    </source>
</evidence>
<dbReference type="Proteomes" id="UP000297245">
    <property type="component" value="Unassembled WGS sequence"/>
</dbReference>
<organism evidence="1 2">
    <name type="scientific">Dendrothele bispora (strain CBS 962.96)</name>
    <dbReference type="NCBI Taxonomy" id="1314807"/>
    <lineage>
        <taxon>Eukaryota</taxon>
        <taxon>Fungi</taxon>
        <taxon>Dikarya</taxon>
        <taxon>Basidiomycota</taxon>
        <taxon>Agaricomycotina</taxon>
        <taxon>Agaricomycetes</taxon>
        <taxon>Agaricomycetidae</taxon>
        <taxon>Agaricales</taxon>
        <taxon>Agaricales incertae sedis</taxon>
        <taxon>Dendrothele</taxon>
    </lineage>
</organism>
<sequence>METPLSAMLDLPCPLFSPLKLSVSPSVNSSITITAHLVPNINNLLSRLFPPHSTTLMPNASPPSAGTDYLTSSAASDDIRMSYHSDAQRFPTKRWHRPPDLLRCLR</sequence>
<dbReference type="AlphaFoldDB" id="A0A4S8MNW3"/>
<name>A0A4S8MNW3_DENBC</name>
<evidence type="ECO:0000313" key="2">
    <source>
        <dbReference type="Proteomes" id="UP000297245"/>
    </source>
</evidence>
<proteinExistence type="predicted"/>
<dbReference type="EMBL" id="ML179056">
    <property type="protein sequence ID" value="THV04441.1"/>
    <property type="molecule type" value="Genomic_DNA"/>
</dbReference>
<gene>
    <name evidence="1" type="ORF">K435DRAFT_791004</name>
</gene>